<reference evidence="8 9" key="1">
    <citation type="submission" date="2020-04" db="EMBL/GenBank/DDBJ databases">
        <title>Genome sequencing of novel species.</title>
        <authorList>
            <person name="Heo J."/>
            <person name="Kim S.-J."/>
            <person name="Kim J.-S."/>
            <person name="Hong S.-B."/>
            <person name="Kwon S.-W."/>
        </authorList>
    </citation>
    <scope>NUCLEOTIDE SEQUENCE [LARGE SCALE GENOMIC DNA]</scope>
    <source>
        <strain evidence="8 9">AF9R3</strain>
    </source>
</reference>
<dbReference type="PANTHER" id="PTHR14218:SF15">
    <property type="entry name" value="TRIPEPTIDYL-PEPTIDASE 1"/>
    <property type="match status" value="1"/>
</dbReference>
<feature type="binding site" evidence="4">
    <location>
        <position position="495"/>
    </location>
    <ligand>
        <name>Ca(2+)</name>
        <dbReference type="ChEBI" id="CHEBI:29108"/>
    </ligand>
</feature>
<feature type="chain" id="PRO_5045462351" evidence="6">
    <location>
        <begin position="26"/>
        <end position="726"/>
    </location>
</feature>
<dbReference type="Pfam" id="PF05345">
    <property type="entry name" value="He_PIG"/>
    <property type="match status" value="1"/>
</dbReference>
<evidence type="ECO:0000256" key="3">
    <source>
        <dbReference type="ARBA" id="ARBA00022825"/>
    </source>
</evidence>
<evidence type="ECO:0000256" key="6">
    <source>
        <dbReference type="SAM" id="SignalP"/>
    </source>
</evidence>
<dbReference type="RefSeq" id="WP_169112139.1">
    <property type="nucleotide sequence ID" value="NZ_CP051684.1"/>
</dbReference>
<feature type="compositionally biased region" description="Low complexity" evidence="5">
    <location>
        <begin position="119"/>
        <end position="146"/>
    </location>
</feature>
<evidence type="ECO:0000256" key="2">
    <source>
        <dbReference type="ARBA" id="ARBA00022801"/>
    </source>
</evidence>
<dbReference type="PROSITE" id="PS51257">
    <property type="entry name" value="PROKAR_LIPOPROTEIN"/>
    <property type="match status" value="1"/>
</dbReference>
<protein>
    <submittedName>
        <fullName evidence="8">Peptidase S53</fullName>
    </submittedName>
</protein>
<keyword evidence="4" id="KW-0106">Calcium</keyword>
<feature type="binding site" evidence="4">
    <location>
        <position position="494"/>
    </location>
    <ligand>
        <name>Ca(2+)</name>
        <dbReference type="ChEBI" id="CHEBI:29108"/>
    </ligand>
</feature>
<feature type="active site" description="Charge relay system" evidence="4">
    <location>
        <position position="268"/>
    </location>
</feature>
<keyword evidence="6" id="KW-0732">Signal</keyword>
<feature type="active site" description="Charge relay system" evidence="4">
    <location>
        <position position="445"/>
    </location>
</feature>
<feature type="signal peptide" evidence="6">
    <location>
        <begin position="1"/>
        <end position="25"/>
    </location>
</feature>
<keyword evidence="9" id="KW-1185">Reference proteome</keyword>
<comment type="cofactor">
    <cofactor evidence="4">
        <name>Ca(2+)</name>
        <dbReference type="ChEBI" id="CHEBI:29108"/>
    </cofactor>
    <text evidence="4">Binds 1 Ca(2+) ion per subunit.</text>
</comment>
<dbReference type="CDD" id="cd04056">
    <property type="entry name" value="Peptidases_S53"/>
    <property type="match status" value="1"/>
</dbReference>
<proteinExistence type="predicted"/>
<dbReference type="Gene3D" id="3.40.50.200">
    <property type="entry name" value="Peptidase S8/S53 domain"/>
    <property type="match status" value="1"/>
</dbReference>
<accession>A0ABX6M8V3</accession>
<dbReference type="PROSITE" id="PS51695">
    <property type="entry name" value="SEDOLISIN"/>
    <property type="match status" value="1"/>
</dbReference>
<sequence>MSLFSRHSRLAVPLTCIAALLSACGGTTTDSTANTAQLQAAPLATATTILQLDPATLPEADAQQLAVPAFHMAPVLLETPADANADAAAPAAVHTQTVPTEFRGISSRRLTLQGLRQVQAARSQSTSSGSSVDGSTDSSATASTTAAPLATTTTVATYTPAQIRAAYGLPTLPASYTGLTAAQAAQLGAGQTIYIVDAQHNPNVAAELAAFNTKFSLPACTTKTVATTATLPLATASSSACELSVVYSTAAGGMTATAPTYDSGWATEIALDVQWAHATAPLARIVLIEAASSSYNNLLGGIKLANAMGPGIVSMSFGGSESSGTSSAESAFAASGMTYLAATGDSGAAVSWPSSSAKVLAVGGTTLTYTGGTRSEVVWSSTGGGVSAYVATPSYQSTAVPGMGSAVRRTVADVAFNADPNSGQYVAVIASGTSTVKWASVGGTSLATPQWAGLIAVSNALRAVNGKAALGAPHVALYTNISTVPGTYASTFADITKGSHGTCSACSGEVGYDQATGLGTPNATALLSTLSGLTVQTAPVVAPASISGKAGTALSFTVAVTASNALTYTLSGAPSGMSISSAGVVSWATPVAGTYSVTVTAKDSKTGLSGQGVYTVTIAAATTTTTGTTTTTTAAAGSGPVIKATTMSGVAGRALSGTISITDATSKSISVSISGAPLGMSFQVSGMQIVANWASPQTGSYTLKVVATDGNGASASASIPVTVNAR</sequence>
<evidence type="ECO:0000313" key="9">
    <source>
        <dbReference type="Proteomes" id="UP000503117"/>
    </source>
</evidence>
<dbReference type="PANTHER" id="PTHR14218">
    <property type="entry name" value="PROTEASE S8 TRIPEPTIDYL PEPTIDASE I CLN2"/>
    <property type="match status" value="1"/>
</dbReference>
<dbReference type="SUPFAM" id="SSF49313">
    <property type="entry name" value="Cadherin-like"/>
    <property type="match status" value="2"/>
</dbReference>
<dbReference type="EMBL" id="CP051684">
    <property type="protein sequence ID" value="QJD90357.1"/>
    <property type="molecule type" value="Genomic_DNA"/>
</dbReference>
<gene>
    <name evidence="8" type="ORF">HH213_09845</name>
</gene>
<evidence type="ECO:0000256" key="4">
    <source>
        <dbReference type="PROSITE-ProRule" id="PRU01032"/>
    </source>
</evidence>
<name>A0ABX6M8V3_9BURK</name>
<dbReference type="Proteomes" id="UP000503117">
    <property type="component" value="Chromosome"/>
</dbReference>
<keyword evidence="1 4" id="KW-0645">Protease</keyword>
<dbReference type="SUPFAM" id="SSF52743">
    <property type="entry name" value="Subtilisin-like"/>
    <property type="match status" value="1"/>
</dbReference>
<dbReference type="InterPro" id="IPR050819">
    <property type="entry name" value="Tripeptidyl-peptidase_I"/>
</dbReference>
<dbReference type="InterPro" id="IPR023828">
    <property type="entry name" value="Peptidase_S8_Ser-AS"/>
</dbReference>
<keyword evidence="2 4" id="KW-0378">Hydrolase</keyword>
<organism evidence="8 9">
    <name type="scientific">Duganella dendranthematis</name>
    <dbReference type="NCBI Taxonomy" id="2728021"/>
    <lineage>
        <taxon>Bacteria</taxon>
        <taxon>Pseudomonadati</taxon>
        <taxon>Pseudomonadota</taxon>
        <taxon>Betaproteobacteria</taxon>
        <taxon>Burkholderiales</taxon>
        <taxon>Oxalobacteraceae</taxon>
        <taxon>Telluria group</taxon>
        <taxon>Duganella</taxon>
    </lineage>
</organism>
<evidence type="ECO:0000256" key="1">
    <source>
        <dbReference type="ARBA" id="ARBA00022670"/>
    </source>
</evidence>
<dbReference type="InterPro" id="IPR015919">
    <property type="entry name" value="Cadherin-like_sf"/>
</dbReference>
<dbReference type="Gene3D" id="2.60.40.10">
    <property type="entry name" value="Immunoglobulins"/>
    <property type="match status" value="2"/>
</dbReference>
<feature type="region of interest" description="Disordered" evidence="5">
    <location>
        <begin position="116"/>
        <end position="146"/>
    </location>
</feature>
<feature type="binding site" evidence="4">
    <location>
        <position position="511"/>
    </location>
    <ligand>
        <name>Ca(2+)</name>
        <dbReference type="ChEBI" id="CHEBI:29108"/>
    </ligand>
</feature>
<dbReference type="PROSITE" id="PS00138">
    <property type="entry name" value="SUBTILASE_SER"/>
    <property type="match status" value="1"/>
</dbReference>
<evidence type="ECO:0000256" key="5">
    <source>
        <dbReference type="SAM" id="MobiDB-lite"/>
    </source>
</evidence>
<keyword evidence="4" id="KW-0479">Metal-binding</keyword>
<keyword evidence="3 4" id="KW-0720">Serine protease</keyword>
<feature type="active site" description="Charge relay system" evidence="4">
    <location>
        <position position="272"/>
    </location>
</feature>
<dbReference type="InterPro" id="IPR030400">
    <property type="entry name" value="Sedolisin_dom"/>
</dbReference>
<evidence type="ECO:0000259" key="7">
    <source>
        <dbReference type="PROSITE" id="PS51695"/>
    </source>
</evidence>
<feature type="domain" description="Peptidase S53" evidence="7">
    <location>
        <begin position="157"/>
        <end position="533"/>
    </location>
</feature>
<evidence type="ECO:0000313" key="8">
    <source>
        <dbReference type="EMBL" id="QJD90357.1"/>
    </source>
</evidence>
<feature type="binding site" evidence="4">
    <location>
        <position position="513"/>
    </location>
    <ligand>
        <name>Ca(2+)</name>
        <dbReference type="ChEBI" id="CHEBI:29108"/>
    </ligand>
</feature>
<dbReference type="InterPro" id="IPR036852">
    <property type="entry name" value="Peptidase_S8/S53_dom_sf"/>
</dbReference>
<dbReference type="InterPro" id="IPR013783">
    <property type="entry name" value="Ig-like_fold"/>
</dbReference>
<dbReference type="CDD" id="cd11304">
    <property type="entry name" value="Cadherin_repeat"/>
    <property type="match status" value="1"/>
</dbReference>